<dbReference type="AlphaFoldDB" id="A0A8J5HCG2"/>
<keyword evidence="1" id="KW-0677">Repeat</keyword>
<evidence type="ECO:0008006" key="4">
    <source>
        <dbReference type="Google" id="ProtNLM"/>
    </source>
</evidence>
<dbReference type="InterPro" id="IPR002885">
    <property type="entry name" value="PPR_rpt"/>
</dbReference>
<proteinExistence type="predicted"/>
<evidence type="ECO:0000313" key="3">
    <source>
        <dbReference type="Proteomes" id="UP000734854"/>
    </source>
</evidence>
<evidence type="ECO:0000313" key="2">
    <source>
        <dbReference type="EMBL" id="KAG6520960.1"/>
    </source>
</evidence>
<dbReference type="Pfam" id="PF01535">
    <property type="entry name" value="PPR"/>
    <property type="match status" value="3"/>
</dbReference>
<dbReference type="GO" id="GO:0003723">
    <property type="term" value="F:RNA binding"/>
    <property type="evidence" value="ECO:0007669"/>
    <property type="project" value="InterPro"/>
</dbReference>
<evidence type="ECO:0000256" key="1">
    <source>
        <dbReference type="ARBA" id="ARBA00022737"/>
    </source>
</evidence>
<dbReference type="EMBL" id="JACMSC010000005">
    <property type="protein sequence ID" value="KAG6520960.1"/>
    <property type="molecule type" value="Genomic_DNA"/>
</dbReference>
<accession>A0A8J5HCG2</accession>
<gene>
    <name evidence="2" type="ORF">ZIOFF_018025</name>
</gene>
<comment type="caution">
    <text evidence="2">The sequence shown here is derived from an EMBL/GenBank/DDBJ whole genome shotgun (WGS) entry which is preliminary data.</text>
</comment>
<dbReference type="InterPro" id="IPR011990">
    <property type="entry name" value="TPR-like_helical_dom_sf"/>
</dbReference>
<protein>
    <recommendedName>
        <fullName evidence="4">Pentatricopeptide repeat-containing protein</fullName>
    </recommendedName>
</protein>
<dbReference type="PANTHER" id="PTHR47926">
    <property type="entry name" value="PENTATRICOPEPTIDE REPEAT-CONTAINING PROTEIN"/>
    <property type="match status" value="1"/>
</dbReference>
<dbReference type="Proteomes" id="UP000734854">
    <property type="component" value="Unassembled WGS sequence"/>
</dbReference>
<keyword evidence="3" id="KW-1185">Reference proteome</keyword>
<reference evidence="2 3" key="1">
    <citation type="submission" date="2020-08" db="EMBL/GenBank/DDBJ databases">
        <title>Plant Genome Project.</title>
        <authorList>
            <person name="Zhang R.-G."/>
        </authorList>
    </citation>
    <scope>NUCLEOTIDE SEQUENCE [LARGE SCALE GENOMIC DNA]</scope>
    <source>
        <tissue evidence="2">Rhizome</tissue>
    </source>
</reference>
<name>A0A8J5HCG2_ZINOF</name>
<dbReference type="Gene3D" id="1.25.40.10">
    <property type="entry name" value="Tetratricopeptide repeat domain"/>
    <property type="match status" value="1"/>
</dbReference>
<dbReference type="InterPro" id="IPR046960">
    <property type="entry name" value="PPR_At4g14850-like_plant"/>
</dbReference>
<organism evidence="2 3">
    <name type="scientific">Zingiber officinale</name>
    <name type="common">Ginger</name>
    <name type="synonym">Amomum zingiber</name>
    <dbReference type="NCBI Taxonomy" id="94328"/>
    <lineage>
        <taxon>Eukaryota</taxon>
        <taxon>Viridiplantae</taxon>
        <taxon>Streptophyta</taxon>
        <taxon>Embryophyta</taxon>
        <taxon>Tracheophyta</taxon>
        <taxon>Spermatophyta</taxon>
        <taxon>Magnoliopsida</taxon>
        <taxon>Liliopsida</taxon>
        <taxon>Zingiberales</taxon>
        <taxon>Zingiberaceae</taxon>
        <taxon>Zingiber</taxon>
    </lineage>
</organism>
<dbReference type="GO" id="GO:0009451">
    <property type="term" value="P:RNA modification"/>
    <property type="evidence" value="ECO:0007669"/>
    <property type="project" value="InterPro"/>
</dbReference>
<sequence length="98" mass="11164">MYAKCGRVDDFRKVFDEMAVRSLVSWNALIVGLVRNKLVRAQMRAASASGERRCLAIKLAVESSLSYVRNSLIDMYYKCGCLEATAKVFDRCSDRDWD</sequence>